<gene>
    <name evidence="1" type="ORF">BK659_25200</name>
</gene>
<dbReference type="Pfam" id="PF02413">
    <property type="entry name" value="Caudo_TAP"/>
    <property type="match status" value="1"/>
</dbReference>
<dbReference type="EMBL" id="MOBJ01000034">
    <property type="protein sequence ID" value="RON01812.1"/>
    <property type="molecule type" value="Genomic_DNA"/>
</dbReference>
<dbReference type="Proteomes" id="UP000286071">
    <property type="component" value="Unassembled WGS sequence"/>
</dbReference>
<comment type="caution">
    <text evidence="1">The sequence shown here is derived from an EMBL/GenBank/DDBJ whole genome shotgun (WGS) entry which is preliminary data.</text>
</comment>
<evidence type="ECO:0000313" key="2">
    <source>
        <dbReference type="Proteomes" id="UP000286071"/>
    </source>
</evidence>
<dbReference type="RefSeq" id="WP_123428441.1">
    <property type="nucleotide sequence ID" value="NZ_MOBJ01000034.1"/>
</dbReference>
<proteinExistence type="predicted"/>
<name>A0A423GW48_9PSED</name>
<dbReference type="InterPro" id="IPR003458">
    <property type="entry name" value="Phage_T4_Gp38_tail_assem"/>
</dbReference>
<dbReference type="AlphaFoldDB" id="A0A423GW48"/>
<dbReference type="OrthoDB" id="6465464at2"/>
<organism evidence="1 2">
    <name type="scientific">Pseudomonas brassicacearum</name>
    <dbReference type="NCBI Taxonomy" id="930166"/>
    <lineage>
        <taxon>Bacteria</taxon>
        <taxon>Pseudomonadati</taxon>
        <taxon>Pseudomonadota</taxon>
        <taxon>Gammaproteobacteria</taxon>
        <taxon>Pseudomonadales</taxon>
        <taxon>Pseudomonadaceae</taxon>
        <taxon>Pseudomonas</taxon>
    </lineage>
</organism>
<evidence type="ECO:0000313" key="1">
    <source>
        <dbReference type="EMBL" id="RON01812.1"/>
    </source>
</evidence>
<protein>
    <submittedName>
        <fullName evidence="1">Phage tail protein</fullName>
    </submittedName>
</protein>
<accession>A0A423GW48</accession>
<sequence>MYYCAADGGFYDLEFHGSVPDGSLEITDETYQALKDGQEKGKWIVAGEQGYPVLIDPLPPTDEVIAAIERQWRDGRLLETDGIVSRHRDELEDGGATTLTLEQYSEVQAYRRLLRNWPKAGEFPLIDHRPPSPLWLTAELQ</sequence>
<reference evidence="1 2" key="1">
    <citation type="submission" date="2016-10" db="EMBL/GenBank/DDBJ databases">
        <title>Comparative genome analysis of multiple Pseudomonas spp. focuses on biocontrol and plant growth promoting traits.</title>
        <authorList>
            <person name="Tao X.-Y."/>
            <person name="Taylor C.G."/>
        </authorList>
    </citation>
    <scope>NUCLEOTIDE SEQUENCE [LARGE SCALE GENOMIC DNA]</scope>
    <source>
        <strain evidence="1 2">48H11</strain>
    </source>
</reference>